<evidence type="ECO:0000313" key="2">
    <source>
        <dbReference type="EMBL" id="AHN16692.1"/>
    </source>
</evidence>
<name>X2G8W9_CALFI</name>
<feature type="non-terminal residue" evidence="2">
    <location>
        <position position="1"/>
    </location>
</feature>
<dbReference type="EMBL" id="KJ026944">
    <property type="protein sequence ID" value="AHN16692.1"/>
    <property type="molecule type" value="mRNA"/>
</dbReference>
<feature type="domain" description="Vitellinogen open beta-sheet" evidence="1">
    <location>
        <begin position="136"/>
        <end position="290"/>
    </location>
</feature>
<dbReference type="Pfam" id="PF09172">
    <property type="entry name" value="Vit_open_b-sht"/>
    <property type="match status" value="1"/>
</dbReference>
<dbReference type="InterPro" id="IPR015255">
    <property type="entry name" value="Vitellinogen_open_b-sht"/>
</dbReference>
<protein>
    <submittedName>
        <fullName evidence="2">Putative vitellogenin-like protein</fullName>
    </submittedName>
</protein>
<dbReference type="AlphaFoldDB" id="X2G8W9"/>
<accession>X2G8W9</accession>
<sequence>PCGHILKEYGEYFIKYWKQHMWQKPKYSFGVSKTFTNIFTEEKHGYSGSIDIHTIGSHKSTTPLSIKVDVRSHRFHHVTMQNFGMFIRMEGVASKVVDKVRSFMSTGNFEFEKLKEILFNDMNIRQRSAMPAKICLIFTRKDNIVFEYHLVDSEILGIFMKLREYISHIRTIEDVFKLNKHIGLAWDMFLYEQPTDFGVPMAYGSNAISVFGLHGEAKKTLGFAGKMDFRLHMDTENRDMMTVIHPNQKVRFTIHQDRKYKHQFKSAVTFHMDDLTRKFKVAIEVPKKDSPLSMLGHSQTVISTTENKIVESQTDLKMSCPTCSAQHVVSQG</sequence>
<feature type="non-terminal residue" evidence="2">
    <location>
        <position position="332"/>
    </location>
</feature>
<proteinExistence type="evidence at transcript level"/>
<evidence type="ECO:0000259" key="1">
    <source>
        <dbReference type="Pfam" id="PF09172"/>
    </source>
</evidence>
<reference evidence="2" key="1">
    <citation type="journal article" date="2014" name="Front. Zool.">
        <title>Transcriptional profiling of reproductive development, lipid storage and molting throughout the last juvenile stage of the marine copepod Calanus finmarchicus.</title>
        <authorList>
            <person name="Tarrant A.M."/>
            <person name="Baumgartner M.F."/>
            <person name="Hansen B.H."/>
            <person name="Altin D."/>
            <person name="Nordtug T."/>
            <person name="Olsen A.J."/>
        </authorList>
    </citation>
    <scope>NUCLEOTIDE SEQUENCE</scope>
    <source>
        <tissue evidence="2">Whole animal</tissue>
    </source>
</reference>
<organism evidence="2">
    <name type="scientific">Calanus finmarchicus</name>
    <name type="common">Calanus tonsus</name>
    <dbReference type="NCBI Taxonomy" id="6837"/>
    <lineage>
        <taxon>Eukaryota</taxon>
        <taxon>Metazoa</taxon>
        <taxon>Ecdysozoa</taxon>
        <taxon>Arthropoda</taxon>
        <taxon>Crustacea</taxon>
        <taxon>Multicrustacea</taxon>
        <taxon>Hexanauplia</taxon>
        <taxon>Copepoda</taxon>
        <taxon>Calanoida</taxon>
        <taxon>Calanidae</taxon>
        <taxon>Calanus</taxon>
    </lineage>
</organism>
<dbReference type="GO" id="GO:0005319">
    <property type="term" value="F:lipid transporter activity"/>
    <property type="evidence" value="ECO:0007669"/>
    <property type="project" value="InterPro"/>
</dbReference>